<dbReference type="OrthoDB" id="6131392at2759"/>
<evidence type="ECO:0000313" key="3">
    <source>
        <dbReference type="Proteomes" id="UP000054653"/>
    </source>
</evidence>
<feature type="compositionally biased region" description="Basic and acidic residues" evidence="1">
    <location>
        <begin position="88"/>
        <end position="100"/>
    </location>
</feature>
<reference evidence="2 3" key="1">
    <citation type="submission" date="2015-01" db="EMBL/GenBank/DDBJ databases">
        <title>Evolution of Trichinella species and genotypes.</title>
        <authorList>
            <person name="Korhonen P.K."/>
            <person name="Edoardo P."/>
            <person name="Giuseppe L.R."/>
            <person name="Gasser R.B."/>
        </authorList>
    </citation>
    <scope>NUCLEOTIDE SEQUENCE [LARGE SCALE GENOMIC DNA]</scope>
    <source>
        <strain evidence="2">ISS120</strain>
    </source>
</reference>
<evidence type="ECO:0000256" key="1">
    <source>
        <dbReference type="SAM" id="MobiDB-lite"/>
    </source>
</evidence>
<keyword evidence="3" id="KW-1185">Reference proteome</keyword>
<name>A0A0V1C3U6_TRIBR</name>
<proteinExistence type="predicted"/>
<evidence type="ECO:0000313" key="2">
    <source>
        <dbReference type="EMBL" id="KRY43962.1"/>
    </source>
</evidence>
<dbReference type="Proteomes" id="UP000054653">
    <property type="component" value="Unassembled WGS sequence"/>
</dbReference>
<organism evidence="2 3">
    <name type="scientific">Trichinella britovi</name>
    <name type="common">Parasitic roundworm</name>
    <dbReference type="NCBI Taxonomy" id="45882"/>
    <lineage>
        <taxon>Eukaryota</taxon>
        <taxon>Metazoa</taxon>
        <taxon>Ecdysozoa</taxon>
        <taxon>Nematoda</taxon>
        <taxon>Enoplea</taxon>
        <taxon>Dorylaimia</taxon>
        <taxon>Trichinellida</taxon>
        <taxon>Trichinellidae</taxon>
        <taxon>Trichinella</taxon>
    </lineage>
</organism>
<dbReference type="AlphaFoldDB" id="A0A0V1C3U6"/>
<comment type="caution">
    <text evidence="2">The sequence shown here is derived from an EMBL/GenBank/DDBJ whole genome shotgun (WGS) entry which is preliminary data.</text>
</comment>
<feature type="non-terminal residue" evidence="2">
    <location>
        <position position="311"/>
    </location>
</feature>
<feature type="region of interest" description="Disordered" evidence="1">
    <location>
        <begin position="76"/>
        <end position="102"/>
    </location>
</feature>
<protein>
    <submittedName>
        <fullName evidence="2">Uncharacterized protein</fullName>
    </submittedName>
</protein>
<gene>
    <name evidence="2" type="ORF">T03_16205</name>
</gene>
<accession>A0A0V1C3U6</accession>
<feature type="non-terminal residue" evidence="2">
    <location>
        <position position="1"/>
    </location>
</feature>
<sequence length="311" mass="33541">LRGLIQETALAVKKRDPARGRWDVSAEEAKIWVDASSLAIGVALEVGGSIVEDASPQFGPKLADEDNSIDDRLCDSASMGVGRPLRKSQAEDESVRDGSRPCEVSVQQGRRINMSAAAVAEATCSWIGALLCGDCGSGRGANDRRCPSCHGSPGNKMNVVLRKADGSDSIQAPGATEGWNGHHPRGRQYLILIDCGPSRFAIWRRLRVHCSANVTEAGGGVLETGGPARVANGQRHRFPRKELYGVRRPVGSPSAVPMCLRAVRQWHSGEMSSKREGHRCEKELHGGRGGVLVQRYAARRPQPVEQPRLMS</sequence>
<dbReference type="EMBL" id="JYDI01000801">
    <property type="protein sequence ID" value="KRY43962.1"/>
    <property type="molecule type" value="Genomic_DNA"/>
</dbReference>